<name>A0A210QUX7_MIZYE</name>
<comment type="caution">
    <text evidence="13">The sequence shown here is derived from an EMBL/GenBank/DDBJ whole genome shotgun (WGS) entry which is preliminary data.</text>
</comment>
<keyword evidence="3" id="KW-0879">Wnt signaling pathway</keyword>
<dbReference type="GO" id="GO:0005783">
    <property type="term" value="C:endoplasmic reticulum"/>
    <property type="evidence" value="ECO:0007669"/>
    <property type="project" value="TreeGrafter"/>
</dbReference>
<comment type="subcellular location">
    <subcellularLocation>
        <location evidence="1">Membrane</location>
        <topology evidence="1">Multi-pass membrane protein</topology>
    </subcellularLocation>
</comment>
<dbReference type="EC" id="2.3.1.250" evidence="9"/>
<dbReference type="GO" id="GO:0030258">
    <property type="term" value="P:lipid modification"/>
    <property type="evidence" value="ECO:0007669"/>
    <property type="project" value="TreeGrafter"/>
</dbReference>
<feature type="transmembrane region" description="Helical" evidence="12">
    <location>
        <begin position="384"/>
        <end position="401"/>
    </location>
</feature>
<dbReference type="InterPro" id="IPR049941">
    <property type="entry name" value="LPLAT_7/PORCN-like"/>
</dbReference>
<feature type="transmembrane region" description="Helical" evidence="12">
    <location>
        <begin position="103"/>
        <end position="121"/>
    </location>
</feature>
<protein>
    <recommendedName>
        <fullName evidence="10">Protein-serine O-palmitoleoyltransferase porcupine</fullName>
        <ecNumber evidence="9">2.3.1.250</ecNumber>
    </recommendedName>
</protein>
<keyword evidence="2 13" id="KW-0808">Transferase</keyword>
<feature type="transmembrane region" description="Helical" evidence="12">
    <location>
        <begin position="360"/>
        <end position="378"/>
    </location>
</feature>
<evidence type="ECO:0000256" key="1">
    <source>
        <dbReference type="ARBA" id="ARBA00004141"/>
    </source>
</evidence>
<feature type="transmembrane region" description="Helical" evidence="12">
    <location>
        <begin position="209"/>
        <end position="227"/>
    </location>
</feature>
<dbReference type="EMBL" id="NEDP02001776">
    <property type="protein sequence ID" value="OWF52531.1"/>
    <property type="molecule type" value="Genomic_DNA"/>
</dbReference>
<evidence type="ECO:0000256" key="5">
    <source>
        <dbReference type="ARBA" id="ARBA00022989"/>
    </source>
</evidence>
<dbReference type="Pfam" id="PF03062">
    <property type="entry name" value="MBOAT"/>
    <property type="match status" value="1"/>
</dbReference>
<feature type="transmembrane region" description="Helical" evidence="12">
    <location>
        <begin position="292"/>
        <end position="313"/>
    </location>
</feature>
<organism evidence="13 14">
    <name type="scientific">Mizuhopecten yessoensis</name>
    <name type="common">Japanese scallop</name>
    <name type="synonym">Patinopecten yessoensis</name>
    <dbReference type="NCBI Taxonomy" id="6573"/>
    <lineage>
        <taxon>Eukaryota</taxon>
        <taxon>Metazoa</taxon>
        <taxon>Spiralia</taxon>
        <taxon>Lophotrochozoa</taxon>
        <taxon>Mollusca</taxon>
        <taxon>Bivalvia</taxon>
        <taxon>Autobranchia</taxon>
        <taxon>Pteriomorphia</taxon>
        <taxon>Pectinida</taxon>
        <taxon>Pectinoidea</taxon>
        <taxon>Pectinidae</taxon>
        <taxon>Mizuhopecten</taxon>
    </lineage>
</organism>
<dbReference type="InterPro" id="IPR004299">
    <property type="entry name" value="MBOAT_fam"/>
</dbReference>
<proteinExistence type="inferred from homology"/>
<keyword evidence="6 12" id="KW-0472">Membrane</keyword>
<evidence type="ECO:0000256" key="11">
    <source>
        <dbReference type="ARBA" id="ARBA00047978"/>
    </source>
</evidence>
<accession>A0A210QUX7</accession>
<sequence length="495" mass="56996">MEGMDDFDTYYDEIDEDLIQAYLNGETIDPELEAFLSSYEKNYGQEYEEIPSLSLLEVGENCMLPVLTEALKVLLPLLALSFIFKLISNLWKPDAEEVGVPRSFLHLTSALFGILALHLVFSRDLVYILYCCCLVYLVLIAVHVLRRQYCGIAVSAFIVVYVLLCELYLVDETAWHRVRGAQIIMSMKVIGLAFDVASGAEEMPSMFEYLGYVLCVGTVIFGPWVSYQDYKNLLCQDRKSMNMWWIVRIARSGAVSLVCMVYSTCFLTNWLIPSSSYRWILAYRDAQSFRFSHYFVSFASETTALLCGFRGSFYKDNESRWSVSKPYHIEVPRSLVEVVTYWNLPMHYWLKTYVFKPSRIFGTFVAVILTYTASSLLHGLNFQLAAVLFSLGFYSYVEFVFRNKLSRIFNACIQAKTCPDSCGHEYTSYHPLVLLTNVCFALLAVFHLAYLGLMFDSSREQDKGYTMKHTLEKWANLDYASHWVVLGTYIFYLII</sequence>
<comment type="catalytic activity">
    <reaction evidence="11">
        <text>[Wnt protein]-L-serine + (9Z)-hexadecenoyl-CoA = [Wnt protein]-O-(9Z)-hexadecenoyl-L-serine + CoA</text>
        <dbReference type="Rhea" id="RHEA:45336"/>
        <dbReference type="Rhea" id="RHEA-COMP:11170"/>
        <dbReference type="Rhea" id="RHEA-COMP:11171"/>
        <dbReference type="ChEBI" id="CHEBI:29999"/>
        <dbReference type="ChEBI" id="CHEBI:57287"/>
        <dbReference type="ChEBI" id="CHEBI:61540"/>
        <dbReference type="ChEBI" id="CHEBI:85189"/>
        <dbReference type="EC" id="2.3.1.250"/>
    </reaction>
</comment>
<feature type="transmembrane region" description="Helical" evidence="12">
    <location>
        <begin position="152"/>
        <end position="170"/>
    </location>
</feature>
<keyword evidence="5 12" id="KW-1133">Transmembrane helix</keyword>
<dbReference type="GO" id="GO:0016020">
    <property type="term" value="C:membrane"/>
    <property type="evidence" value="ECO:0007669"/>
    <property type="project" value="UniProtKB-SubCell"/>
</dbReference>
<feature type="transmembrane region" description="Helical" evidence="12">
    <location>
        <begin position="432"/>
        <end position="454"/>
    </location>
</feature>
<dbReference type="GO" id="GO:0017147">
    <property type="term" value="F:Wnt-protein binding"/>
    <property type="evidence" value="ECO:0007669"/>
    <property type="project" value="TreeGrafter"/>
</dbReference>
<dbReference type="PANTHER" id="PTHR13906:SF12">
    <property type="entry name" value="PROTEIN-SERINE O-PALMITOLEOYLTRANSFERASE PORCUPINE"/>
    <property type="match status" value="1"/>
</dbReference>
<feature type="transmembrane region" description="Helical" evidence="12">
    <location>
        <begin position="73"/>
        <end position="91"/>
    </location>
</feature>
<evidence type="ECO:0000256" key="9">
    <source>
        <dbReference type="ARBA" id="ARBA00038867"/>
    </source>
</evidence>
<feature type="transmembrane region" description="Helical" evidence="12">
    <location>
        <begin position="248"/>
        <end position="272"/>
    </location>
</feature>
<reference evidence="13 14" key="1">
    <citation type="journal article" date="2017" name="Nat. Ecol. Evol.">
        <title>Scallop genome provides insights into evolution of bilaterian karyotype and development.</title>
        <authorList>
            <person name="Wang S."/>
            <person name="Zhang J."/>
            <person name="Jiao W."/>
            <person name="Li J."/>
            <person name="Xun X."/>
            <person name="Sun Y."/>
            <person name="Guo X."/>
            <person name="Huan P."/>
            <person name="Dong B."/>
            <person name="Zhang L."/>
            <person name="Hu X."/>
            <person name="Sun X."/>
            <person name="Wang J."/>
            <person name="Zhao C."/>
            <person name="Wang Y."/>
            <person name="Wang D."/>
            <person name="Huang X."/>
            <person name="Wang R."/>
            <person name="Lv J."/>
            <person name="Li Y."/>
            <person name="Zhang Z."/>
            <person name="Liu B."/>
            <person name="Lu W."/>
            <person name="Hui Y."/>
            <person name="Liang J."/>
            <person name="Zhou Z."/>
            <person name="Hou R."/>
            <person name="Li X."/>
            <person name="Liu Y."/>
            <person name="Li H."/>
            <person name="Ning X."/>
            <person name="Lin Y."/>
            <person name="Zhao L."/>
            <person name="Xing Q."/>
            <person name="Dou J."/>
            <person name="Li Y."/>
            <person name="Mao J."/>
            <person name="Guo H."/>
            <person name="Dou H."/>
            <person name="Li T."/>
            <person name="Mu C."/>
            <person name="Jiang W."/>
            <person name="Fu Q."/>
            <person name="Fu X."/>
            <person name="Miao Y."/>
            <person name="Liu J."/>
            <person name="Yu Q."/>
            <person name="Li R."/>
            <person name="Liao H."/>
            <person name="Li X."/>
            <person name="Kong Y."/>
            <person name="Jiang Z."/>
            <person name="Chourrout D."/>
            <person name="Li R."/>
            <person name="Bao Z."/>
        </authorList>
    </citation>
    <scope>NUCLEOTIDE SEQUENCE [LARGE SCALE GENOMIC DNA]</scope>
    <source>
        <strain evidence="13 14">PY_sf001</strain>
    </source>
</reference>
<keyword evidence="7" id="KW-0012">Acyltransferase</keyword>
<dbReference type="OrthoDB" id="5968863at2759"/>
<evidence type="ECO:0000256" key="3">
    <source>
        <dbReference type="ARBA" id="ARBA00022687"/>
    </source>
</evidence>
<evidence type="ECO:0000313" key="14">
    <source>
        <dbReference type="Proteomes" id="UP000242188"/>
    </source>
</evidence>
<keyword evidence="14" id="KW-1185">Reference proteome</keyword>
<dbReference type="PANTHER" id="PTHR13906">
    <property type="entry name" value="PORCUPINE"/>
    <property type="match status" value="1"/>
</dbReference>
<evidence type="ECO:0000256" key="4">
    <source>
        <dbReference type="ARBA" id="ARBA00022692"/>
    </source>
</evidence>
<comment type="similarity">
    <text evidence="8">Belongs to the membrane-bound acyltransferase family. Porcupine subfamily.</text>
</comment>
<feature type="transmembrane region" description="Helical" evidence="12">
    <location>
        <begin position="127"/>
        <end position="145"/>
    </location>
</feature>
<dbReference type="GO" id="GO:1990698">
    <property type="term" value="F:palmitoleoyltransferase activity"/>
    <property type="evidence" value="ECO:0007669"/>
    <property type="project" value="UniProtKB-EC"/>
</dbReference>
<dbReference type="Proteomes" id="UP000242188">
    <property type="component" value="Unassembled WGS sequence"/>
</dbReference>
<keyword evidence="4 12" id="KW-0812">Transmembrane</keyword>
<dbReference type="STRING" id="6573.A0A210QUX7"/>
<evidence type="ECO:0000256" key="2">
    <source>
        <dbReference type="ARBA" id="ARBA00022679"/>
    </source>
</evidence>
<dbReference type="GO" id="GO:0016055">
    <property type="term" value="P:Wnt signaling pathway"/>
    <property type="evidence" value="ECO:0007669"/>
    <property type="project" value="UniProtKB-KW"/>
</dbReference>
<evidence type="ECO:0000256" key="12">
    <source>
        <dbReference type="SAM" id="Phobius"/>
    </source>
</evidence>
<evidence type="ECO:0000313" key="13">
    <source>
        <dbReference type="EMBL" id="OWF52531.1"/>
    </source>
</evidence>
<dbReference type="AlphaFoldDB" id="A0A210QUX7"/>
<evidence type="ECO:0000256" key="10">
    <source>
        <dbReference type="ARBA" id="ARBA00040371"/>
    </source>
</evidence>
<evidence type="ECO:0000256" key="8">
    <source>
        <dbReference type="ARBA" id="ARBA00038269"/>
    </source>
</evidence>
<gene>
    <name evidence="13" type="ORF">KP79_PYT11405</name>
</gene>
<evidence type="ECO:0000256" key="7">
    <source>
        <dbReference type="ARBA" id="ARBA00023315"/>
    </source>
</evidence>
<evidence type="ECO:0000256" key="6">
    <source>
        <dbReference type="ARBA" id="ARBA00023136"/>
    </source>
</evidence>
<dbReference type="GO" id="GO:0061355">
    <property type="term" value="P:Wnt protein secretion"/>
    <property type="evidence" value="ECO:0007669"/>
    <property type="project" value="TreeGrafter"/>
</dbReference>
<feature type="transmembrane region" description="Helical" evidence="12">
    <location>
        <begin position="474"/>
        <end position="494"/>
    </location>
</feature>